<feature type="transmembrane region" description="Helical" evidence="1">
    <location>
        <begin position="234"/>
        <end position="252"/>
    </location>
</feature>
<dbReference type="SUPFAM" id="SSF51206">
    <property type="entry name" value="cAMP-binding domain-like"/>
    <property type="match status" value="1"/>
</dbReference>
<name>A0ABM9X2R8_9RHOB</name>
<dbReference type="PROSITE" id="PS50042">
    <property type="entry name" value="CNMP_BINDING_3"/>
    <property type="match status" value="1"/>
</dbReference>
<evidence type="ECO:0000313" key="3">
    <source>
        <dbReference type="EMBL" id="EDQ03778.1"/>
    </source>
</evidence>
<feature type="transmembrane region" description="Helical" evidence="1">
    <location>
        <begin position="204"/>
        <end position="222"/>
    </location>
</feature>
<dbReference type="SMART" id="SM00100">
    <property type="entry name" value="cNMP"/>
    <property type="match status" value="1"/>
</dbReference>
<dbReference type="RefSeq" id="WP_007120667.1">
    <property type="nucleotide sequence ID" value="NZ_ABID01000008.1"/>
</dbReference>
<dbReference type="InterPro" id="IPR000595">
    <property type="entry name" value="cNMP-bd_dom"/>
</dbReference>
<dbReference type="CDD" id="cd00038">
    <property type="entry name" value="CAP_ED"/>
    <property type="match status" value="1"/>
</dbReference>
<dbReference type="Gene3D" id="2.60.120.10">
    <property type="entry name" value="Jelly Rolls"/>
    <property type="match status" value="1"/>
</dbReference>
<comment type="caution">
    <text evidence="3">The sequence shown here is derived from an EMBL/GenBank/DDBJ whole genome shotgun (WGS) entry which is preliminary data.</text>
</comment>
<proteinExistence type="predicted"/>
<organism evidence="3 4">
    <name type="scientific">Sulfitobacter indolifex HEL-45</name>
    <dbReference type="NCBI Taxonomy" id="391624"/>
    <lineage>
        <taxon>Bacteria</taxon>
        <taxon>Pseudomonadati</taxon>
        <taxon>Pseudomonadota</taxon>
        <taxon>Alphaproteobacteria</taxon>
        <taxon>Rhodobacterales</taxon>
        <taxon>Roseobacteraceae</taxon>
        <taxon>Sulfitobacter</taxon>
    </lineage>
</organism>
<keyword evidence="4" id="KW-1185">Reference proteome</keyword>
<accession>A0ABM9X2R8</accession>
<gene>
    <name evidence="3" type="ORF">OIHEL45_18216</name>
</gene>
<evidence type="ECO:0000313" key="4">
    <source>
        <dbReference type="Proteomes" id="UP000003257"/>
    </source>
</evidence>
<dbReference type="EMBL" id="ABID01000008">
    <property type="protein sequence ID" value="EDQ03778.1"/>
    <property type="molecule type" value="Genomic_DNA"/>
</dbReference>
<evidence type="ECO:0000259" key="2">
    <source>
        <dbReference type="PROSITE" id="PS50042"/>
    </source>
</evidence>
<dbReference type="Proteomes" id="UP000003257">
    <property type="component" value="Unassembled WGS sequence"/>
</dbReference>
<reference evidence="3 4" key="1">
    <citation type="submission" date="2007-11" db="EMBL/GenBank/DDBJ databases">
        <authorList>
            <person name="Wagner-Dobler I."/>
            <person name="Ferriera S."/>
            <person name="Johnson J."/>
            <person name="Kravitz S."/>
            <person name="Beeson K."/>
            <person name="Sutton G."/>
            <person name="Rogers Y.-H."/>
            <person name="Friedman R."/>
            <person name="Frazier M."/>
            <person name="Venter J.C."/>
        </authorList>
    </citation>
    <scope>NUCLEOTIDE SEQUENCE [LARGE SCALE GENOMIC DNA]</scope>
    <source>
        <strain evidence="3 4">HEL-45</strain>
    </source>
</reference>
<feature type="domain" description="Cyclic nucleotide-binding" evidence="2">
    <location>
        <begin position="45"/>
        <end position="157"/>
    </location>
</feature>
<keyword evidence="1" id="KW-0472">Membrane</keyword>
<sequence length="301" mass="33748">MYWSAKLRKIIGWEKEAKLPALFSGDSAPDLVRKTLRENRAIRGDTTIVDQLMNHGEIVFFRKGDCLIHEGDQDNDVYFLLSGEVDIVFKRQLGSKRVAPNQVGEMAAIELGSKRSASVYVLTDEAAALKVPGQEFNRIWTNNPDLQQNLQIEMTARHRERIAAGEVARRNNSSSWFWTSVGVGLASCLITWLFLVPATWTHDARLAATAMFGLAAFILMLLHNPAFFWRRCFGLVLLAMVGVFALAQFVSVEAEHGFASLEVAIRTGETQSDWRQTLINQGAFVLTLIICAWMDRTSNPD</sequence>
<keyword evidence="1" id="KW-0812">Transmembrane</keyword>
<evidence type="ECO:0000256" key="1">
    <source>
        <dbReference type="SAM" id="Phobius"/>
    </source>
</evidence>
<dbReference type="InterPro" id="IPR014710">
    <property type="entry name" value="RmlC-like_jellyroll"/>
</dbReference>
<protein>
    <recommendedName>
        <fullName evidence="2">Cyclic nucleotide-binding domain-containing protein</fullName>
    </recommendedName>
</protein>
<dbReference type="InterPro" id="IPR018490">
    <property type="entry name" value="cNMP-bd_dom_sf"/>
</dbReference>
<feature type="transmembrane region" description="Helical" evidence="1">
    <location>
        <begin position="176"/>
        <end position="198"/>
    </location>
</feature>
<dbReference type="Pfam" id="PF00027">
    <property type="entry name" value="cNMP_binding"/>
    <property type="match status" value="1"/>
</dbReference>
<keyword evidence="1" id="KW-1133">Transmembrane helix</keyword>